<organism evidence="2 3">
    <name type="scientific">Coccidioides immitis RMSCC 3703</name>
    <dbReference type="NCBI Taxonomy" id="454286"/>
    <lineage>
        <taxon>Eukaryota</taxon>
        <taxon>Fungi</taxon>
        <taxon>Dikarya</taxon>
        <taxon>Ascomycota</taxon>
        <taxon>Pezizomycotina</taxon>
        <taxon>Eurotiomycetes</taxon>
        <taxon>Eurotiomycetidae</taxon>
        <taxon>Onygenales</taxon>
        <taxon>Onygenaceae</taxon>
        <taxon>Coccidioides</taxon>
    </lineage>
</organism>
<feature type="region of interest" description="Disordered" evidence="1">
    <location>
        <begin position="1"/>
        <end position="280"/>
    </location>
</feature>
<evidence type="ECO:0000256" key="1">
    <source>
        <dbReference type="SAM" id="MobiDB-lite"/>
    </source>
</evidence>
<feature type="compositionally biased region" description="Basic and acidic residues" evidence="1">
    <location>
        <begin position="172"/>
        <end position="182"/>
    </location>
</feature>
<gene>
    <name evidence="2" type="ORF">CISG_10382</name>
</gene>
<dbReference type="Proteomes" id="UP000054559">
    <property type="component" value="Unassembled WGS sequence"/>
</dbReference>
<feature type="compositionally biased region" description="Basic and acidic residues" evidence="1">
    <location>
        <begin position="56"/>
        <end position="72"/>
    </location>
</feature>
<feature type="compositionally biased region" description="Basic and acidic residues" evidence="1">
    <location>
        <begin position="1"/>
        <end position="11"/>
    </location>
</feature>
<sequence>MGPLPDAEHAEQGQPGLAEPLGPPQDEEAAQGEGDVGRQPVRPVHPGQRLRPLLRGPDRTDLGRAEGEDRGQPHQHQGQQQAELHRPDDVCRRPHRQPPIRAHRPPAAPREPAGDSEEHRRDVRRREQVAEEDLLAGEGGDRGPAEVRDRPHDATLCLAEPLAGQEDGPGPEARDQRGREEAVGPPPEQAGGDRRPQQGDECYDPAEPSLAPPPDPRRHRDDVDRHDPHADQQAKEEPDEGSGQRHEHGQSQVTDSVDLAPRDRVPCAQQAAGRHHVPAQRARDLRDLVVGPLHGRRLRHGVLSHPRLPGRRRGACAPGCPGRFARIAMRTPTS</sequence>
<feature type="compositionally biased region" description="Basic residues" evidence="1">
    <location>
        <begin position="93"/>
        <end position="104"/>
    </location>
</feature>
<name>A0A0J8QRZ0_COCIT</name>
<feature type="compositionally biased region" description="Basic and acidic residues" evidence="1">
    <location>
        <begin position="215"/>
        <end position="249"/>
    </location>
</feature>
<proteinExistence type="predicted"/>
<reference evidence="3" key="1">
    <citation type="journal article" date="2010" name="Genome Res.">
        <title>Population genomic sequencing of Coccidioides fungi reveals recent hybridization and transposon control.</title>
        <authorList>
            <person name="Neafsey D.E."/>
            <person name="Barker B.M."/>
            <person name="Sharpton T.J."/>
            <person name="Stajich J.E."/>
            <person name="Park D.J."/>
            <person name="Whiston E."/>
            <person name="Hung C.-Y."/>
            <person name="McMahan C."/>
            <person name="White J."/>
            <person name="Sykes S."/>
            <person name="Heiman D."/>
            <person name="Young S."/>
            <person name="Zeng Q."/>
            <person name="Abouelleil A."/>
            <person name="Aftuck L."/>
            <person name="Bessette D."/>
            <person name="Brown A."/>
            <person name="FitzGerald M."/>
            <person name="Lui A."/>
            <person name="Macdonald J.P."/>
            <person name="Priest M."/>
            <person name="Orbach M.J."/>
            <person name="Galgiani J.N."/>
            <person name="Kirkland T.N."/>
            <person name="Cole G.T."/>
            <person name="Birren B.W."/>
            <person name="Henn M.R."/>
            <person name="Taylor J.W."/>
            <person name="Rounsley S.D."/>
        </authorList>
    </citation>
    <scope>NUCLEOTIDE SEQUENCE [LARGE SCALE GENOMIC DNA]</scope>
    <source>
        <strain evidence="3">RMSCC 3703</strain>
    </source>
</reference>
<feature type="compositionally biased region" description="Basic and acidic residues" evidence="1">
    <location>
        <begin position="83"/>
        <end position="92"/>
    </location>
</feature>
<evidence type="ECO:0000313" key="2">
    <source>
        <dbReference type="EMBL" id="KMU75271.1"/>
    </source>
</evidence>
<feature type="compositionally biased region" description="Basic and acidic residues" evidence="1">
    <location>
        <begin position="112"/>
        <end position="129"/>
    </location>
</feature>
<dbReference type="EMBL" id="DS268335">
    <property type="protein sequence ID" value="KMU75271.1"/>
    <property type="molecule type" value="Genomic_DNA"/>
</dbReference>
<dbReference type="AlphaFoldDB" id="A0A0J8QRZ0"/>
<evidence type="ECO:0000313" key="3">
    <source>
        <dbReference type="Proteomes" id="UP000054559"/>
    </source>
</evidence>
<feature type="compositionally biased region" description="Basic and acidic residues" evidence="1">
    <location>
        <begin position="139"/>
        <end position="153"/>
    </location>
</feature>
<accession>A0A0J8QRZ0</accession>
<protein>
    <submittedName>
        <fullName evidence="2">Uncharacterized protein</fullName>
    </submittedName>
</protein>